<dbReference type="Proteomes" id="UP000179266">
    <property type="component" value="Unassembled WGS sequence"/>
</dbReference>
<protein>
    <submittedName>
        <fullName evidence="1">Uncharacterized protein</fullName>
    </submittedName>
</protein>
<reference evidence="1 2" key="1">
    <citation type="journal article" date="2016" name="Nat. Commun.">
        <title>Thousands of microbial genomes shed light on interconnected biogeochemical processes in an aquifer system.</title>
        <authorList>
            <person name="Anantharaman K."/>
            <person name="Brown C.T."/>
            <person name="Hug L.A."/>
            <person name="Sharon I."/>
            <person name="Castelle C.J."/>
            <person name="Probst A.J."/>
            <person name="Thomas B.C."/>
            <person name="Singh A."/>
            <person name="Wilkins M.J."/>
            <person name="Karaoz U."/>
            <person name="Brodie E.L."/>
            <person name="Williams K.H."/>
            <person name="Hubbard S.S."/>
            <person name="Banfield J.F."/>
        </authorList>
    </citation>
    <scope>NUCLEOTIDE SEQUENCE [LARGE SCALE GENOMIC DNA]</scope>
</reference>
<accession>A0A1F7RNQ3</accession>
<proteinExistence type="predicted"/>
<name>A0A1F7RNQ3_9BACT</name>
<evidence type="ECO:0000313" key="1">
    <source>
        <dbReference type="EMBL" id="OGL43195.1"/>
    </source>
</evidence>
<gene>
    <name evidence="1" type="ORF">A2161_01375</name>
</gene>
<comment type="caution">
    <text evidence="1">The sequence shown here is derived from an EMBL/GenBank/DDBJ whole genome shotgun (WGS) entry which is preliminary data.</text>
</comment>
<organism evidence="1 2">
    <name type="scientific">Candidatus Schekmanbacteria bacterium RBG_13_48_7</name>
    <dbReference type="NCBI Taxonomy" id="1817878"/>
    <lineage>
        <taxon>Bacteria</taxon>
        <taxon>Candidatus Schekmaniibacteriota</taxon>
    </lineage>
</organism>
<dbReference type="EMBL" id="MGDD01000285">
    <property type="protein sequence ID" value="OGL43195.1"/>
    <property type="molecule type" value="Genomic_DNA"/>
</dbReference>
<evidence type="ECO:0000313" key="2">
    <source>
        <dbReference type="Proteomes" id="UP000179266"/>
    </source>
</evidence>
<dbReference type="PROSITE" id="PS51257">
    <property type="entry name" value="PROKAR_LIPOPROTEIN"/>
    <property type="match status" value="1"/>
</dbReference>
<dbReference type="AlphaFoldDB" id="A0A1F7RNQ3"/>
<sequence length="150" mass="16754">MKLIKKKLVLFALFSSVFTAGCLLGMKVTSHIYNKCCFSQILDHDAIALASKIDTVCQLRLGQVGVTIDLLEKGIDWNIVALAQAPNIREGDYRYNILRAAKTYRAIFPSHSLLTDIVDDALSDIKKIESFEYDTPLCCLVRSAGRQKNL</sequence>